<comment type="caution">
    <text evidence="1">The sequence shown here is derived from an EMBL/GenBank/DDBJ whole genome shotgun (WGS) entry which is preliminary data.</text>
</comment>
<accession>A0A433A351</accession>
<dbReference type="AlphaFoldDB" id="A0A433A351"/>
<evidence type="ECO:0000313" key="1">
    <source>
        <dbReference type="EMBL" id="RUO97113.1"/>
    </source>
</evidence>
<dbReference type="EMBL" id="RBNI01018394">
    <property type="protein sequence ID" value="RUO97113.1"/>
    <property type="molecule type" value="Genomic_DNA"/>
</dbReference>
<sequence length="166" mass="18127">MEATSGDSESSLARRHNLFQGVRPAPFARCRCQERISPLPHGSSLRHKLYQHSQRQLPRQNVVALEVQSSLTESSTYDNGRNTSDIIGDHHQLSATKAGAIETTSRTEEGSTVYLVDVPQNIDEASITTKLSAAFGDVLRCKIGCMTRIGCMTFAHREAAANALVS</sequence>
<dbReference type="CDD" id="cd00590">
    <property type="entry name" value="RRM_SF"/>
    <property type="match status" value="1"/>
</dbReference>
<evidence type="ECO:0008006" key="3">
    <source>
        <dbReference type="Google" id="ProtNLM"/>
    </source>
</evidence>
<dbReference type="SUPFAM" id="SSF54928">
    <property type="entry name" value="RNA-binding domain, RBD"/>
    <property type="match status" value="1"/>
</dbReference>
<dbReference type="GO" id="GO:0003676">
    <property type="term" value="F:nucleic acid binding"/>
    <property type="evidence" value="ECO:0007669"/>
    <property type="project" value="InterPro"/>
</dbReference>
<proteinExistence type="predicted"/>
<dbReference type="InterPro" id="IPR035979">
    <property type="entry name" value="RBD_domain_sf"/>
</dbReference>
<protein>
    <recommendedName>
        <fullName evidence="3">RRM domain-containing protein</fullName>
    </recommendedName>
</protein>
<dbReference type="Proteomes" id="UP000268093">
    <property type="component" value="Unassembled WGS sequence"/>
</dbReference>
<evidence type="ECO:0000313" key="2">
    <source>
        <dbReference type="Proteomes" id="UP000268093"/>
    </source>
</evidence>
<keyword evidence="2" id="KW-1185">Reference proteome</keyword>
<name>A0A433A351_9FUNG</name>
<gene>
    <name evidence="1" type="ORF">BC936DRAFT_140959</name>
</gene>
<dbReference type="InterPro" id="IPR012677">
    <property type="entry name" value="Nucleotide-bd_a/b_plait_sf"/>
</dbReference>
<reference evidence="1 2" key="1">
    <citation type="journal article" date="2018" name="New Phytol.">
        <title>Phylogenomics of Endogonaceae and evolution of mycorrhizas within Mucoromycota.</title>
        <authorList>
            <person name="Chang Y."/>
            <person name="Desiro A."/>
            <person name="Na H."/>
            <person name="Sandor L."/>
            <person name="Lipzen A."/>
            <person name="Clum A."/>
            <person name="Barry K."/>
            <person name="Grigoriev I.V."/>
            <person name="Martin F.M."/>
            <person name="Stajich J.E."/>
            <person name="Smith M.E."/>
            <person name="Bonito G."/>
            <person name="Spatafora J.W."/>
        </authorList>
    </citation>
    <scope>NUCLEOTIDE SEQUENCE [LARGE SCALE GENOMIC DNA]</scope>
    <source>
        <strain evidence="1 2">GMNB39</strain>
    </source>
</reference>
<organism evidence="1 2">
    <name type="scientific">Jimgerdemannia flammicorona</name>
    <dbReference type="NCBI Taxonomy" id="994334"/>
    <lineage>
        <taxon>Eukaryota</taxon>
        <taxon>Fungi</taxon>
        <taxon>Fungi incertae sedis</taxon>
        <taxon>Mucoromycota</taxon>
        <taxon>Mucoromycotina</taxon>
        <taxon>Endogonomycetes</taxon>
        <taxon>Endogonales</taxon>
        <taxon>Endogonaceae</taxon>
        <taxon>Jimgerdemannia</taxon>
    </lineage>
</organism>
<dbReference type="Gene3D" id="3.30.70.330">
    <property type="match status" value="1"/>
</dbReference>